<dbReference type="WBParaSite" id="EgrG_000663400">
    <property type="protein sequence ID" value="EgrG_000663400"/>
    <property type="gene ID" value="EgrG_000663400"/>
</dbReference>
<feature type="signal peptide" evidence="2">
    <location>
        <begin position="1"/>
        <end position="23"/>
    </location>
</feature>
<organism evidence="4 5">
    <name type="scientific">Echinococcus granulosus</name>
    <name type="common">Hydatid tapeworm</name>
    <dbReference type="NCBI Taxonomy" id="6210"/>
    <lineage>
        <taxon>Eukaryota</taxon>
        <taxon>Metazoa</taxon>
        <taxon>Spiralia</taxon>
        <taxon>Lophotrochozoa</taxon>
        <taxon>Platyhelminthes</taxon>
        <taxon>Cestoda</taxon>
        <taxon>Eucestoda</taxon>
        <taxon>Cyclophyllidea</taxon>
        <taxon>Taeniidae</taxon>
        <taxon>Echinococcus</taxon>
        <taxon>Echinococcus granulosus group</taxon>
    </lineage>
</organism>
<evidence type="ECO:0000256" key="2">
    <source>
        <dbReference type="SAM" id="SignalP"/>
    </source>
</evidence>
<proteinExistence type="predicted"/>
<dbReference type="RefSeq" id="XP_024348478.1">
    <property type="nucleotide sequence ID" value="XM_024497067.1"/>
</dbReference>
<gene>
    <name evidence="4 7" type="ORF">EGR_07818</name>
    <name evidence="3" type="ORF">EgrG_000663400</name>
</gene>
<reference evidence="3 6" key="2">
    <citation type="journal article" date="2013" name="Nature">
        <title>The genomes of four tapeworm species reveal adaptations to parasitism.</title>
        <authorList>
            <person name="Tsai I.J."/>
            <person name="Zarowiecki M."/>
            <person name="Holroyd N."/>
            <person name="Garciarrubio A."/>
            <person name="Sanchez-Flores A."/>
            <person name="Brooks K.L."/>
            <person name="Tracey A."/>
            <person name="Bobes R.J."/>
            <person name="Fragoso G."/>
            <person name="Sciutto E."/>
            <person name="Aslett M."/>
            <person name="Beasley H."/>
            <person name="Bennett H.M."/>
            <person name="Cai J."/>
            <person name="Camicia F."/>
            <person name="Clark R."/>
            <person name="Cucher M."/>
            <person name="De Silva N."/>
            <person name="Day T.A."/>
            <person name="Deplazes P."/>
            <person name="Estrada K."/>
            <person name="Fernandez C."/>
            <person name="Holland P.W."/>
            <person name="Hou J."/>
            <person name="Hu S."/>
            <person name="Huckvale T."/>
            <person name="Hung S.S."/>
            <person name="Kamenetzky L."/>
            <person name="Keane J.A."/>
            <person name="Kiss F."/>
            <person name="Koziol U."/>
            <person name="Lambert O."/>
            <person name="Liu K."/>
            <person name="Luo X."/>
            <person name="Luo Y."/>
            <person name="Macchiaroli N."/>
            <person name="Nichol S."/>
            <person name="Paps J."/>
            <person name="Parkinson J."/>
            <person name="Pouchkina-Stantcheva N."/>
            <person name="Riddiford N."/>
            <person name="Rosenzvit M."/>
            <person name="Salinas G."/>
            <person name="Wasmuth J.D."/>
            <person name="Zamanian M."/>
            <person name="Zheng Y."/>
            <person name="Cai X."/>
            <person name="Soberon X."/>
            <person name="Olson P.D."/>
            <person name="Laclette J.P."/>
            <person name="Brehm K."/>
            <person name="Berriman M."/>
            <person name="Garciarrubio A."/>
            <person name="Bobes R.J."/>
            <person name="Fragoso G."/>
            <person name="Sanchez-Flores A."/>
            <person name="Estrada K."/>
            <person name="Cevallos M.A."/>
            <person name="Morett E."/>
            <person name="Gonzalez V."/>
            <person name="Portillo T."/>
            <person name="Ochoa-Leyva A."/>
            <person name="Jose M.V."/>
            <person name="Sciutto E."/>
            <person name="Landa A."/>
            <person name="Jimenez L."/>
            <person name="Valdes V."/>
            <person name="Carrero J.C."/>
            <person name="Larralde C."/>
            <person name="Morales-Montor J."/>
            <person name="Limon-Lason J."/>
            <person name="Soberon X."/>
            <person name="Laclette J.P."/>
        </authorList>
    </citation>
    <scope>NUCLEOTIDE SEQUENCE [LARGE SCALE GENOMIC DNA]</scope>
</reference>
<dbReference type="KEGG" id="egl:EGR_07818"/>
<keyword evidence="2" id="KW-0732">Signal</keyword>
<evidence type="ECO:0000313" key="5">
    <source>
        <dbReference type="Proteomes" id="UP000019149"/>
    </source>
</evidence>
<dbReference type="CTD" id="36343533"/>
<evidence type="ECO:0000313" key="3">
    <source>
        <dbReference type="EMBL" id="CDS18793.1"/>
    </source>
</evidence>
<accession>U6J4A1</accession>
<dbReference type="GeneID" id="36343533"/>
<sequence>MAQRKEFFVLSVLLIQILTNINGLHINEHLHMGASELPLEGVDPTEYPLGSEELLATDASELPLEGVDPTEYPLGSEEPSSFLAL</sequence>
<name>U6J4A1_ECHGR</name>
<dbReference type="AlphaFoldDB" id="U6J4A1"/>
<dbReference type="Proteomes" id="UP000492820">
    <property type="component" value="Unassembled WGS sequence"/>
</dbReference>
<dbReference type="Proteomes" id="UP000019149">
    <property type="component" value="Unassembled WGS sequence"/>
</dbReference>
<reference evidence="7" key="4">
    <citation type="submission" date="2020-10" db="UniProtKB">
        <authorList>
            <consortium name="WormBaseParasite"/>
        </authorList>
    </citation>
    <scope>IDENTIFICATION</scope>
</reference>
<dbReference type="EMBL" id="APAU02000088">
    <property type="protein sequence ID" value="EUB57282.1"/>
    <property type="molecule type" value="Genomic_DNA"/>
</dbReference>
<evidence type="ECO:0000313" key="6">
    <source>
        <dbReference type="Proteomes" id="UP000492820"/>
    </source>
</evidence>
<keyword evidence="5" id="KW-1185">Reference proteome</keyword>
<reference evidence="3" key="3">
    <citation type="submission" date="2014-06" db="EMBL/GenBank/DDBJ databases">
        <authorList>
            <person name="Aslett M."/>
        </authorList>
    </citation>
    <scope>NUCLEOTIDE SEQUENCE</scope>
</reference>
<feature type="region of interest" description="Disordered" evidence="1">
    <location>
        <begin position="65"/>
        <end position="85"/>
    </location>
</feature>
<reference evidence="4 5" key="1">
    <citation type="journal article" date="2013" name="Nat. Genet.">
        <title>The genome of the hydatid tapeworm Echinococcus granulosus.</title>
        <authorList>
            <person name="Zheng H."/>
            <person name="Zhang W."/>
            <person name="Zhang L."/>
            <person name="Zhang Z."/>
            <person name="Li J."/>
            <person name="Lu G."/>
            <person name="Zhu Y."/>
            <person name="Wang Y."/>
            <person name="Huang Y."/>
            <person name="Liu J."/>
            <person name="Kang H."/>
            <person name="Chen J."/>
            <person name="Wang L."/>
            <person name="Chen A."/>
            <person name="Yu S."/>
            <person name="Gao Z."/>
            <person name="Jin L."/>
            <person name="Gu W."/>
            <person name="Wang Z."/>
            <person name="Zhao L."/>
            <person name="Shi B."/>
            <person name="Wen H."/>
            <person name="Lin R."/>
            <person name="Jones M.K."/>
            <person name="Brejova B."/>
            <person name="Vinar T."/>
            <person name="Zhao G."/>
            <person name="McManus D.P."/>
            <person name="Chen Z."/>
            <person name="Zhou Y."/>
            <person name="Wang S."/>
        </authorList>
    </citation>
    <scope>NUCLEOTIDE SEQUENCE [LARGE SCALE GENOMIC DNA]</scope>
</reference>
<evidence type="ECO:0000256" key="1">
    <source>
        <dbReference type="SAM" id="MobiDB-lite"/>
    </source>
</evidence>
<evidence type="ECO:0000313" key="7">
    <source>
        <dbReference type="WBParaSite" id="EgrG_000663400"/>
    </source>
</evidence>
<dbReference type="EMBL" id="LK028578">
    <property type="protein sequence ID" value="CDS18793.1"/>
    <property type="molecule type" value="Genomic_DNA"/>
</dbReference>
<feature type="chain" id="PRO_5008431630" evidence="2">
    <location>
        <begin position="24"/>
        <end position="85"/>
    </location>
</feature>
<evidence type="ECO:0000313" key="4">
    <source>
        <dbReference type="EMBL" id="EUB57282.1"/>
    </source>
</evidence>
<protein>
    <submittedName>
        <fullName evidence="4 7">Uncharacterized protein</fullName>
    </submittedName>
</protein>